<dbReference type="Gene3D" id="3.40.630.30">
    <property type="match status" value="1"/>
</dbReference>
<name>A0A645ABH0_9ZZZZ</name>
<accession>A0A645ABH0</accession>
<dbReference type="SUPFAM" id="SSF55729">
    <property type="entry name" value="Acyl-CoA N-acyltransferases (Nat)"/>
    <property type="match status" value="1"/>
</dbReference>
<dbReference type="EC" id="5.4.2.-" evidence="2"/>
<protein>
    <submittedName>
        <fullName evidence="2">Phosphoglycerate mutase GpmB</fullName>
        <ecNumber evidence="2">5.4.2.-</ecNumber>
    </submittedName>
</protein>
<dbReference type="CDD" id="cd04301">
    <property type="entry name" value="NAT_SF"/>
    <property type="match status" value="1"/>
</dbReference>
<feature type="domain" description="N-acetyltransferase" evidence="1">
    <location>
        <begin position="223"/>
        <end position="367"/>
    </location>
</feature>
<keyword evidence="2" id="KW-0413">Isomerase</keyword>
<dbReference type="InterPro" id="IPR016181">
    <property type="entry name" value="Acyl_CoA_acyltransferase"/>
</dbReference>
<comment type="caution">
    <text evidence="2">The sequence shown here is derived from an EMBL/GenBank/DDBJ whole genome shotgun (WGS) entry which is preliminary data.</text>
</comment>
<dbReference type="Pfam" id="PF00583">
    <property type="entry name" value="Acetyltransf_1"/>
    <property type="match status" value="1"/>
</dbReference>
<dbReference type="InterPro" id="IPR029033">
    <property type="entry name" value="His_PPase_superfam"/>
</dbReference>
<dbReference type="Pfam" id="PF00300">
    <property type="entry name" value="His_Phos_1"/>
    <property type="match status" value="1"/>
</dbReference>
<dbReference type="SMART" id="SM00855">
    <property type="entry name" value="PGAM"/>
    <property type="match status" value="1"/>
</dbReference>
<dbReference type="EMBL" id="VSSQ01012885">
    <property type="protein sequence ID" value="MPM50256.1"/>
    <property type="molecule type" value="Genomic_DNA"/>
</dbReference>
<dbReference type="GO" id="GO:0016747">
    <property type="term" value="F:acyltransferase activity, transferring groups other than amino-acyl groups"/>
    <property type="evidence" value="ECO:0007669"/>
    <property type="project" value="InterPro"/>
</dbReference>
<sequence length="376" mass="41998">MTVLYLIRHAEAEGNLYRIAQGQCDSIITDRGYQQIAALAERFRDEQIDAVYSSDLTRTRITAGAIANTKGLPIQTRRDLREICVGEWEEKTWGEIGIEAAEQLALFTSRPDLWQVEGGESMAAVRDRMLAALRDIGEKNSGKTVAVFSHGCAIRLTLGAIEGCKLDETGQTPHGDNTAVSKIAYEDGKFRLLYRDDNSHVKALSTFAKQRWWKHPNGVEPGLYFRTVELPRQAALLTDCVEKGWTAAGETREFSPDVLLREAAERPTIAAYMEGAPAGILQLNSEKEAEEKAGWISLYCMAESCRSRGLGIQLLGQAVLRYRAMGREKLRLSLRRGNETALRFFSQYGFSPVDPAAEPLVLEKDIRSREWTPEPV</sequence>
<dbReference type="InterPro" id="IPR000182">
    <property type="entry name" value="GNAT_dom"/>
</dbReference>
<dbReference type="GO" id="GO:0016791">
    <property type="term" value="F:phosphatase activity"/>
    <property type="evidence" value="ECO:0007669"/>
    <property type="project" value="TreeGrafter"/>
</dbReference>
<dbReference type="PANTHER" id="PTHR48100:SF1">
    <property type="entry name" value="HISTIDINE PHOSPHATASE FAMILY PROTEIN-RELATED"/>
    <property type="match status" value="1"/>
</dbReference>
<dbReference type="InterPro" id="IPR013078">
    <property type="entry name" value="His_Pase_superF_clade-1"/>
</dbReference>
<proteinExistence type="predicted"/>
<dbReference type="GO" id="GO:0005737">
    <property type="term" value="C:cytoplasm"/>
    <property type="evidence" value="ECO:0007669"/>
    <property type="project" value="TreeGrafter"/>
</dbReference>
<dbReference type="SUPFAM" id="SSF53254">
    <property type="entry name" value="Phosphoglycerate mutase-like"/>
    <property type="match status" value="1"/>
</dbReference>
<dbReference type="CDD" id="cd07067">
    <property type="entry name" value="HP_PGM_like"/>
    <property type="match status" value="1"/>
</dbReference>
<reference evidence="2" key="1">
    <citation type="submission" date="2019-08" db="EMBL/GenBank/DDBJ databases">
        <authorList>
            <person name="Kucharzyk K."/>
            <person name="Murdoch R.W."/>
            <person name="Higgins S."/>
            <person name="Loffler F."/>
        </authorList>
    </citation>
    <scope>NUCLEOTIDE SEQUENCE</scope>
</reference>
<gene>
    <name evidence="2" type="primary">gpmB_4</name>
    <name evidence="2" type="ORF">SDC9_96992</name>
</gene>
<dbReference type="PANTHER" id="PTHR48100">
    <property type="entry name" value="BROAD-SPECIFICITY PHOSPHATASE YOR283W-RELATED"/>
    <property type="match status" value="1"/>
</dbReference>
<evidence type="ECO:0000313" key="2">
    <source>
        <dbReference type="EMBL" id="MPM50256.1"/>
    </source>
</evidence>
<organism evidence="2">
    <name type="scientific">bioreactor metagenome</name>
    <dbReference type="NCBI Taxonomy" id="1076179"/>
    <lineage>
        <taxon>unclassified sequences</taxon>
        <taxon>metagenomes</taxon>
        <taxon>ecological metagenomes</taxon>
    </lineage>
</organism>
<dbReference type="GO" id="GO:0016853">
    <property type="term" value="F:isomerase activity"/>
    <property type="evidence" value="ECO:0007669"/>
    <property type="project" value="UniProtKB-KW"/>
</dbReference>
<evidence type="ECO:0000259" key="1">
    <source>
        <dbReference type="PROSITE" id="PS51186"/>
    </source>
</evidence>
<dbReference type="Gene3D" id="3.40.50.1240">
    <property type="entry name" value="Phosphoglycerate mutase-like"/>
    <property type="match status" value="1"/>
</dbReference>
<dbReference type="PROSITE" id="PS51186">
    <property type="entry name" value="GNAT"/>
    <property type="match status" value="1"/>
</dbReference>
<dbReference type="AlphaFoldDB" id="A0A645ABH0"/>
<dbReference type="InterPro" id="IPR050275">
    <property type="entry name" value="PGM_Phosphatase"/>
</dbReference>